<reference evidence="1 2" key="1">
    <citation type="journal article" date="2013" name="Proc. Natl. Acad. Sci. U.S.A.">
        <title>Genome of an arbuscular mycorrhizal fungus provides insight into the oldest plant symbiosis.</title>
        <authorList>
            <person name="Tisserant E."/>
            <person name="Malbreil M."/>
            <person name="Kuo A."/>
            <person name="Kohler A."/>
            <person name="Symeonidi A."/>
            <person name="Balestrini R."/>
            <person name="Charron P."/>
            <person name="Duensing N."/>
            <person name="Frei Dit Frey N."/>
            <person name="Gianinazzi-Pearson V."/>
            <person name="Gilbert L.B."/>
            <person name="Handa Y."/>
            <person name="Herr J.R."/>
            <person name="Hijri M."/>
            <person name="Koul R."/>
            <person name="Kawaguchi M."/>
            <person name="Krajinski F."/>
            <person name="Lammers P.J."/>
            <person name="Masclaux F.G."/>
            <person name="Murat C."/>
            <person name="Morin E."/>
            <person name="Ndikumana S."/>
            <person name="Pagni M."/>
            <person name="Petitpierre D."/>
            <person name="Requena N."/>
            <person name="Rosikiewicz P."/>
            <person name="Riley R."/>
            <person name="Saito K."/>
            <person name="San Clemente H."/>
            <person name="Shapiro H."/>
            <person name="van Tuinen D."/>
            <person name="Becard G."/>
            <person name="Bonfante P."/>
            <person name="Paszkowski U."/>
            <person name="Shachar-Hill Y.Y."/>
            <person name="Tuskan G.A."/>
            <person name="Young P.W."/>
            <person name="Sanders I.R."/>
            <person name="Henrissat B."/>
            <person name="Rensing S.A."/>
            <person name="Grigoriev I.V."/>
            <person name="Corradi N."/>
            <person name="Roux C."/>
            <person name="Martin F."/>
        </authorList>
    </citation>
    <scope>NUCLEOTIDE SEQUENCE [LARGE SCALE GENOMIC DNA]</scope>
    <source>
        <strain evidence="1 2">DAOM 197198</strain>
    </source>
</reference>
<comment type="caution">
    <text evidence="1">The sequence shown here is derived from an EMBL/GenBank/DDBJ whole genome shotgun (WGS) entry which is preliminary data.</text>
</comment>
<keyword evidence="2" id="KW-1185">Reference proteome</keyword>
<dbReference type="AlphaFoldDB" id="A0A2P4NYN4"/>
<accession>A0A2P4NYN4</accession>
<protein>
    <submittedName>
        <fullName evidence="1">Uncharacterized protein</fullName>
    </submittedName>
</protein>
<sequence length="163" mass="18758">MQLFFLIRKNIKTENVAKYSAKDFIKEGETRGRTKDGKEKGETVRKEKDFISPTSLVRSLLIRKYVSQNACADPYPFGVYRMTMKIGYCPKKKVLIAPHPFCHQAQSETSICKLLFPYQLRGFRRVFLKRTCGTSSDLGSVAESKARYPVNPQLWVMSYDLSI</sequence>
<dbReference type="Proteomes" id="UP000018888">
    <property type="component" value="Unassembled WGS sequence"/>
</dbReference>
<evidence type="ECO:0000313" key="1">
    <source>
        <dbReference type="EMBL" id="POG58198.1"/>
    </source>
</evidence>
<evidence type="ECO:0000313" key="2">
    <source>
        <dbReference type="Proteomes" id="UP000018888"/>
    </source>
</evidence>
<organism evidence="1 2">
    <name type="scientific">Rhizophagus irregularis (strain DAOM 181602 / DAOM 197198 / MUCL 43194)</name>
    <name type="common">Arbuscular mycorrhizal fungus</name>
    <name type="synonym">Glomus intraradices</name>
    <dbReference type="NCBI Taxonomy" id="747089"/>
    <lineage>
        <taxon>Eukaryota</taxon>
        <taxon>Fungi</taxon>
        <taxon>Fungi incertae sedis</taxon>
        <taxon>Mucoromycota</taxon>
        <taxon>Glomeromycotina</taxon>
        <taxon>Glomeromycetes</taxon>
        <taxon>Glomerales</taxon>
        <taxon>Glomeraceae</taxon>
        <taxon>Rhizophagus</taxon>
    </lineage>
</organism>
<proteinExistence type="predicted"/>
<gene>
    <name evidence="1" type="ORF">GLOIN_2v1488787</name>
</gene>
<dbReference type="EMBL" id="AUPC02000558">
    <property type="protein sequence ID" value="POG58198.1"/>
    <property type="molecule type" value="Genomic_DNA"/>
</dbReference>
<reference evidence="1 2" key="2">
    <citation type="journal article" date="2018" name="New Phytol.">
        <title>High intraspecific genome diversity in the model arbuscular mycorrhizal symbiont Rhizophagus irregularis.</title>
        <authorList>
            <person name="Chen E.C.H."/>
            <person name="Morin E."/>
            <person name="Beaudet D."/>
            <person name="Noel J."/>
            <person name="Yildirir G."/>
            <person name="Ndikumana S."/>
            <person name="Charron P."/>
            <person name="St-Onge C."/>
            <person name="Giorgi J."/>
            <person name="Kruger M."/>
            <person name="Marton T."/>
            <person name="Ropars J."/>
            <person name="Grigoriev I.V."/>
            <person name="Hainaut M."/>
            <person name="Henrissat B."/>
            <person name="Roux C."/>
            <person name="Martin F."/>
            <person name="Corradi N."/>
        </authorList>
    </citation>
    <scope>NUCLEOTIDE SEQUENCE [LARGE SCALE GENOMIC DNA]</scope>
    <source>
        <strain evidence="1 2">DAOM 197198</strain>
    </source>
</reference>
<name>A0A2P4NYN4_RHIID</name>